<evidence type="ECO:0000313" key="2">
    <source>
        <dbReference type="Proteomes" id="UP000688137"/>
    </source>
</evidence>
<comment type="caution">
    <text evidence="1">The sequence shown here is derived from an EMBL/GenBank/DDBJ whole genome shotgun (WGS) entry which is preliminary data.</text>
</comment>
<dbReference type="EMBL" id="CAJJDM010000137">
    <property type="protein sequence ID" value="CAD8107477.1"/>
    <property type="molecule type" value="Genomic_DNA"/>
</dbReference>
<organism evidence="1 2">
    <name type="scientific">Paramecium primaurelia</name>
    <dbReference type="NCBI Taxonomy" id="5886"/>
    <lineage>
        <taxon>Eukaryota</taxon>
        <taxon>Sar</taxon>
        <taxon>Alveolata</taxon>
        <taxon>Ciliophora</taxon>
        <taxon>Intramacronucleata</taxon>
        <taxon>Oligohymenophorea</taxon>
        <taxon>Peniculida</taxon>
        <taxon>Parameciidae</taxon>
        <taxon>Paramecium</taxon>
    </lineage>
</organism>
<keyword evidence="2" id="KW-1185">Reference proteome</keyword>
<dbReference type="Proteomes" id="UP000688137">
    <property type="component" value="Unassembled WGS sequence"/>
</dbReference>
<name>A0A8S1PW29_PARPR</name>
<proteinExistence type="predicted"/>
<dbReference type="AlphaFoldDB" id="A0A8S1PW29"/>
<evidence type="ECO:0000313" key="1">
    <source>
        <dbReference type="EMBL" id="CAD8107477.1"/>
    </source>
</evidence>
<reference evidence="1" key="1">
    <citation type="submission" date="2021-01" db="EMBL/GenBank/DDBJ databases">
        <authorList>
            <consortium name="Genoscope - CEA"/>
            <person name="William W."/>
        </authorList>
    </citation>
    <scope>NUCLEOTIDE SEQUENCE</scope>
</reference>
<gene>
    <name evidence="1" type="ORF">PPRIM_AZ9-3.1.T1340003</name>
</gene>
<sequence>MIIKVLLFYLRDIKKSFQRDVKKFYFINYPVSPKSRQYQQIFCKSTMKPLRKSLRMQNFQQCQQQTQNCNMPELQNIRKNFTQLDQSCFKTSKISNHFSYFKGYIENYWLFCILLDSSANSIENFIGKWNKFQQSDFYKCLWISQTIIAANPNQISPSHQYNKKKMLPFCQNVLQFGCINRKYPDHIFKYLNDILDEICLEQSFMVLLRILDFEKLIKTRLCQMASYSNFLKLIFFKI</sequence>
<protein>
    <submittedName>
        <fullName evidence="1">Uncharacterized protein</fullName>
    </submittedName>
</protein>
<accession>A0A8S1PW29</accession>